<evidence type="ECO:0000313" key="1">
    <source>
        <dbReference type="EMBL" id="PSR31844.1"/>
    </source>
</evidence>
<name>A0A2T2XBG2_9FIRM</name>
<protein>
    <recommendedName>
        <fullName evidence="3">Short-chain dehydrogenase</fullName>
    </recommendedName>
</protein>
<accession>A0A2T2XBG2</accession>
<dbReference type="EMBL" id="PXYT01000001">
    <property type="protein sequence ID" value="PSR31844.1"/>
    <property type="molecule type" value="Genomic_DNA"/>
</dbReference>
<dbReference type="InterPro" id="IPR036291">
    <property type="entry name" value="NAD(P)-bd_dom_sf"/>
</dbReference>
<comment type="caution">
    <text evidence="1">The sequence shown here is derived from an EMBL/GenBank/DDBJ whole genome shotgun (WGS) entry which is preliminary data.</text>
</comment>
<evidence type="ECO:0008006" key="3">
    <source>
        <dbReference type="Google" id="ProtNLM"/>
    </source>
</evidence>
<organism evidence="1 2">
    <name type="scientific">Sulfobacillus benefaciens</name>
    <dbReference type="NCBI Taxonomy" id="453960"/>
    <lineage>
        <taxon>Bacteria</taxon>
        <taxon>Bacillati</taxon>
        <taxon>Bacillota</taxon>
        <taxon>Clostridia</taxon>
        <taxon>Eubacteriales</taxon>
        <taxon>Clostridiales Family XVII. Incertae Sedis</taxon>
        <taxon>Sulfobacillus</taxon>
    </lineage>
</organism>
<dbReference type="Proteomes" id="UP000242699">
    <property type="component" value="Unassembled WGS sequence"/>
</dbReference>
<sequence length="178" mass="19809">MKQSLVVGGTGILAPLTPWLIEQGYWVTVIGQSSEKLANVVRQAKTSRYLTPLALDYHDRARLRKWIEHVQLMQGPLDLVVSWIHEPKEPVLTAIFDEIAAYRHDSWRLIDVIGSFGPSTVQLPGPCHTQRVILQDARRPDRAGGIMPADIISATKLAVRTPEQSVIYVPGSSLSRPN</sequence>
<evidence type="ECO:0000313" key="2">
    <source>
        <dbReference type="Proteomes" id="UP000242699"/>
    </source>
</evidence>
<reference evidence="1 2" key="1">
    <citation type="journal article" date="2014" name="BMC Genomics">
        <title>Comparison of environmental and isolate Sulfobacillus genomes reveals diverse carbon, sulfur, nitrogen, and hydrogen metabolisms.</title>
        <authorList>
            <person name="Justice N.B."/>
            <person name="Norman A."/>
            <person name="Brown C.T."/>
            <person name="Singh A."/>
            <person name="Thomas B.C."/>
            <person name="Banfield J.F."/>
        </authorList>
    </citation>
    <scope>NUCLEOTIDE SEQUENCE [LARGE SCALE GENOMIC DNA]</scope>
    <source>
        <strain evidence="1">AMDSBA1</strain>
    </source>
</reference>
<dbReference type="SUPFAM" id="SSF51735">
    <property type="entry name" value="NAD(P)-binding Rossmann-fold domains"/>
    <property type="match status" value="1"/>
</dbReference>
<proteinExistence type="predicted"/>
<dbReference type="AlphaFoldDB" id="A0A2T2XBG2"/>
<gene>
    <name evidence="1" type="ORF">C7B43_01080</name>
</gene>